<name>A0ACB7RLW3_HYAAI</name>
<proteinExistence type="predicted"/>
<reference evidence="1" key="1">
    <citation type="submission" date="2020-05" db="EMBL/GenBank/DDBJ databases">
        <title>Large-scale comparative analyses of tick genomes elucidate their genetic diversity and vector capacities.</title>
        <authorList>
            <person name="Jia N."/>
            <person name="Wang J."/>
            <person name="Shi W."/>
            <person name="Du L."/>
            <person name="Sun Y."/>
            <person name="Zhan W."/>
            <person name="Jiang J."/>
            <person name="Wang Q."/>
            <person name="Zhang B."/>
            <person name="Ji P."/>
            <person name="Sakyi L.B."/>
            <person name="Cui X."/>
            <person name="Yuan T."/>
            <person name="Jiang B."/>
            <person name="Yang W."/>
            <person name="Lam T.T.-Y."/>
            <person name="Chang Q."/>
            <person name="Ding S."/>
            <person name="Wang X."/>
            <person name="Zhu J."/>
            <person name="Ruan X."/>
            <person name="Zhao L."/>
            <person name="Wei J."/>
            <person name="Que T."/>
            <person name="Du C."/>
            <person name="Cheng J."/>
            <person name="Dai P."/>
            <person name="Han X."/>
            <person name="Huang E."/>
            <person name="Gao Y."/>
            <person name="Liu J."/>
            <person name="Shao H."/>
            <person name="Ye R."/>
            <person name="Li L."/>
            <person name="Wei W."/>
            <person name="Wang X."/>
            <person name="Wang C."/>
            <person name="Yang T."/>
            <person name="Huo Q."/>
            <person name="Li W."/>
            <person name="Guo W."/>
            <person name="Chen H."/>
            <person name="Zhou L."/>
            <person name="Ni X."/>
            <person name="Tian J."/>
            <person name="Zhou Y."/>
            <person name="Sheng Y."/>
            <person name="Liu T."/>
            <person name="Pan Y."/>
            <person name="Xia L."/>
            <person name="Li J."/>
            <person name="Zhao F."/>
            <person name="Cao W."/>
        </authorList>
    </citation>
    <scope>NUCLEOTIDE SEQUENCE</scope>
    <source>
        <strain evidence="1">Hyas-2018</strain>
    </source>
</reference>
<dbReference type="Proteomes" id="UP000821845">
    <property type="component" value="Chromosome 9"/>
</dbReference>
<organism evidence="1 2">
    <name type="scientific">Hyalomma asiaticum</name>
    <name type="common">Tick</name>
    <dbReference type="NCBI Taxonomy" id="266040"/>
    <lineage>
        <taxon>Eukaryota</taxon>
        <taxon>Metazoa</taxon>
        <taxon>Ecdysozoa</taxon>
        <taxon>Arthropoda</taxon>
        <taxon>Chelicerata</taxon>
        <taxon>Arachnida</taxon>
        <taxon>Acari</taxon>
        <taxon>Parasitiformes</taxon>
        <taxon>Ixodida</taxon>
        <taxon>Ixodoidea</taxon>
        <taxon>Ixodidae</taxon>
        <taxon>Hyalomminae</taxon>
        <taxon>Hyalomma</taxon>
    </lineage>
</organism>
<evidence type="ECO:0000313" key="2">
    <source>
        <dbReference type="Proteomes" id="UP000821845"/>
    </source>
</evidence>
<protein>
    <submittedName>
        <fullName evidence="1">Uncharacterized protein</fullName>
    </submittedName>
</protein>
<sequence length="103" mass="10819">MLWRAASCRHRRQGPPVYRAVADRKGLQRPVLTIESPGSALSPSLSLLAAAAAATAPRSPSQAGTVSKDVFLEEWEARPPASTGVQTACDPAASLMSRVIHSA</sequence>
<accession>A0ACB7RLW3</accession>
<keyword evidence="2" id="KW-1185">Reference proteome</keyword>
<evidence type="ECO:0000313" key="1">
    <source>
        <dbReference type="EMBL" id="KAH6922859.1"/>
    </source>
</evidence>
<dbReference type="EMBL" id="CM023489">
    <property type="protein sequence ID" value="KAH6922859.1"/>
    <property type="molecule type" value="Genomic_DNA"/>
</dbReference>
<comment type="caution">
    <text evidence="1">The sequence shown here is derived from an EMBL/GenBank/DDBJ whole genome shotgun (WGS) entry which is preliminary data.</text>
</comment>
<gene>
    <name evidence="1" type="ORF">HPB50_019861</name>
</gene>